<keyword evidence="1" id="KW-0813">Transport</keyword>
<evidence type="ECO:0000256" key="6">
    <source>
        <dbReference type="ARBA" id="ARBA00023004"/>
    </source>
</evidence>
<evidence type="ECO:0000256" key="5">
    <source>
        <dbReference type="ARBA" id="ARBA00022982"/>
    </source>
</evidence>
<feature type="chain" id="PRO_5038866376" evidence="8">
    <location>
        <begin position="21"/>
        <end position="220"/>
    </location>
</feature>
<comment type="caution">
    <text evidence="10">The sequence shown here is derived from an EMBL/GenBank/DDBJ whole genome shotgun (WGS) entry which is preliminary data.</text>
</comment>
<evidence type="ECO:0000256" key="1">
    <source>
        <dbReference type="ARBA" id="ARBA00022448"/>
    </source>
</evidence>
<organism evidence="10 11">
    <name type="scientific">Slackia piriformis</name>
    <dbReference type="NCBI Taxonomy" id="626934"/>
    <lineage>
        <taxon>Bacteria</taxon>
        <taxon>Bacillati</taxon>
        <taxon>Actinomycetota</taxon>
        <taxon>Coriobacteriia</taxon>
        <taxon>Eggerthellales</taxon>
        <taxon>Eggerthellaceae</taxon>
        <taxon>Slackia</taxon>
    </lineage>
</organism>
<feature type="domain" description="4Fe-4S ferredoxin-type" evidence="9">
    <location>
        <begin position="95"/>
        <end position="126"/>
    </location>
</feature>
<evidence type="ECO:0000256" key="8">
    <source>
        <dbReference type="SAM" id="SignalP"/>
    </source>
</evidence>
<evidence type="ECO:0000313" key="10">
    <source>
        <dbReference type="EMBL" id="MBS6940787.1"/>
    </source>
</evidence>
<dbReference type="GO" id="GO:0046872">
    <property type="term" value="F:metal ion binding"/>
    <property type="evidence" value="ECO:0007669"/>
    <property type="project" value="UniProtKB-KW"/>
</dbReference>
<dbReference type="InterPro" id="IPR017900">
    <property type="entry name" value="4Fe4S_Fe_S_CS"/>
</dbReference>
<evidence type="ECO:0000256" key="3">
    <source>
        <dbReference type="ARBA" id="ARBA00022723"/>
    </source>
</evidence>
<name>A0A943YYW6_9ACTN</name>
<dbReference type="SUPFAM" id="SSF54862">
    <property type="entry name" value="4Fe-4S ferredoxins"/>
    <property type="match status" value="1"/>
</dbReference>
<dbReference type="PROSITE" id="PS00198">
    <property type="entry name" value="4FE4S_FER_1"/>
    <property type="match status" value="1"/>
</dbReference>
<dbReference type="AlphaFoldDB" id="A0A943YYW6"/>
<dbReference type="PROSITE" id="PS51379">
    <property type="entry name" value="4FE4S_FER_2"/>
    <property type="match status" value="3"/>
</dbReference>
<dbReference type="InterPro" id="IPR006311">
    <property type="entry name" value="TAT_signal"/>
</dbReference>
<evidence type="ECO:0000256" key="2">
    <source>
        <dbReference type="ARBA" id="ARBA00022485"/>
    </source>
</evidence>
<dbReference type="Proteomes" id="UP000727506">
    <property type="component" value="Unassembled WGS sequence"/>
</dbReference>
<feature type="domain" description="4Fe-4S ferredoxin-type" evidence="9">
    <location>
        <begin position="127"/>
        <end position="156"/>
    </location>
</feature>
<keyword evidence="5" id="KW-0249">Electron transport</keyword>
<dbReference type="GO" id="GO:0051539">
    <property type="term" value="F:4 iron, 4 sulfur cluster binding"/>
    <property type="evidence" value="ECO:0007669"/>
    <property type="project" value="UniProtKB-KW"/>
</dbReference>
<protein>
    <submittedName>
        <fullName evidence="10">4Fe-4S dicluster domain-containing protein</fullName>
    </submittedName>
</protein>
<dbReference type="InterPro" id="IPR017896">
    <property type="entry name" value="4Fe4S_Fe-S-bd"/>
</dbReference>
<keyword evidence="2" id="KW-0004">4Fe-4S</keyword>
<gene>
    <name evidence="10" type="ORF">KH142_04775</name>
</gene>
<evidence type="ECO:0000256" key="7">
    <source>
        <dbReference type="ARBA" id="ARBA00023014"/>
    </source>
</evidence>
<dbReference type="InterPro" id="IPR050954">
    <property type="entry name" value="ET_IronSulfur_Cluster-Binding"/>
</dbReference>
<evidence type="ECO:0000259" key="9">
    <source>
        <dbReference type="PROSITE" id="PS51379"/>
    </source>
</evidence>
<evidence type="ECO:0000256" key="4">
    <source>
        <dbReference type="ARBA" id="ARBA00022737"/>
    </source>
</evidence>
<evidence type="ECO:0000313" key="11">
    <source>
        <dbReference type="Proteomes" id="UP000727506"/>
    </source>
</evidence>
<dbReference type="PANTHER" id="PTHR43177">
    <property type="entry name" value="PROTEIN NRFC"/>
    <property type="match status" value="1"/>
</dbReference>
<keyword evidence="8" id="KW-0732">Signal</keyword>
<dbReference type="Pfam" id="PF13247">
    <property type="entry name" value="Fer4_11"/>
    <property type="match status" value="1"/>
</dbReference>
<keyword evidence="4" id="KW-0677">Repeat</keyword>
<accession>A0A943YYW6</accession>
<keyword evidence="6" id="KW-0408">Iron</keyword>
<dbReference type="PANTHER" id="PTHR43177:SF5">
    <property type="entry name" value="ANAEROBIC DIMETHYL SULFOXIDE REDUCTASE CHAIN B-RELATED"/>
    <property type="match status" value="1"/>
</dbReference>
<proteinExistence type="predicted"/>
<feature type="signal peptide" evidence="8">
    <location>
        <begin position="1"/>
        <end position="20"/>
    </location>
</feature>
<dbReference type="EMBL" id="JAGZSV010000067">
    <property type="protein sequence ID" value="MBS6940787.1"/>
    <property type="molecule type" value="Genomic_DNA"/>
</dbReference>
<dbReference type="Gene3D" id="3.30.70.20">
    <property type="match status" value="2"/>
</dbReference>
<dbReference type="CDD" id="cd16371">
    <property type="entry name" value="DMSOR_beta_like"/>
    <property type="match status" value="1"/>
</dbReference>
<feature type="domain" description="4Fe-4S ferredoxin-type" evidence="9">
    <location>
        <begin position="52"/>
        <end position="82"/>
    </location>
</feature>
<reference evidence="10" key="1">
    <citation type="submission" date="2021-02" db="EMBL/GenBank/DDBJ databases">
        <title>Infant gut strain persistence is associated with maternal origin, phylogeny, and functional potential including surface adhesion and iron acquisition.</title>
        <authorList>
            <person name="Lou Y.C."/>
        </authorList>
    </citation>
    <scope>NUCLEOTIDE SEQUENCE</scope>
    <source>
        <strain evidence="10">L2_039_000G1_dasL2_039_000G1_concoct_11</strain>
    </source>
</reference>
<keyword evidence="3" id="KW-0479">Metal-binding</keyword>
<dbReference type="PROSITE" id="PS51318">
    <property type="entry name" value="TAT"/>
    <property type="match status" value="1"/>
</dbReference>
<sequence length="220" mass="22935">MGESVNVTRRAMLAASAAGACALALGTAAVSTKEAAAADEASPGSDATEARYGFLTALSRCSGCGRCVEACREGNNLSEDTPDRRRVSSFKRSRGRTFFISTSCMHCADPSCMRVCPAGAISKDAHGIVQVDPNRCIGCKYCFQACPYGVPQYDSVSMDKCDCCQKAGIAAGEEDPYCVRACKFGALKFGPLDELLAATNGAAVPIAEPNDPSCLVLGTE</sequence>
<keyword evidence="7" id="KW-0411">Iron-sulfur</keyword>